<accession>A0A316ZLX9</accession>
<keyword evidence="1" id="KW-1133">Transmembrane helix</keyword>
<dbReference type="OrthoDB" id="3361196at2759"/>
<feature type="transmembrane region" description="Helical" evidence="1">
    <location>
        <begin position="205"/>
        <end position="225"/>
    </location>
</feature>
<keyword evidence="4" id="KW-1185">Reference proteome</keyword>
<keyword evidence="2" id="KW-0732">Signal</keyword>
<reference evidence="3 4" key="1">
    <citation type="journal article" date="2018" name="Mol. Biol. Evol.">
        <title>Broad Genomic Sampling Reveals a Smut Pathogenic Ancestry of the Fungal Clade Ustilaginomycotina.</title>
        <authorList>
            <person name="Kijpornyongpan T."/>
            <person name="Mondo S.J."/>
            <person name="Barry K."/>
            <person name="Sandor L."/>
            <person name="Lee J."/>
            <person name="Lipzen A."/>
            <person name="Pangilinan J."/>
            <person name="LaButti K."/>
            <person name="Hainaut M."/>
            <person name="Henrissat B."/>
            <person name="Grigoriev I.V."/>
            <person name="Spatafora J.W."/>
            <person name="Aime M.C."/>
        </authorList>
    </citation>
    <scope>NUCLEOTIDE SEQUENCE [LARGE SCALE GENOMIC DNA]</scope>
    <source>
        <strain evidence="3 4">MCA 4186</strain>
    </source>
</reference>
<gene>
    <name evidence="3" type="ORF">FA09DRAFT_13788</name>
</gene>
<dbReference type="Proteomes" id="UP000245946">
    <property type="component" value="Unassembled WGS sequence"/>
</dbReference>
<protein>
    <recommendedName>
        <fullName evidence="5">PSI domain-containing protein</fullName>
    </recommendedName>
</protein>
<dbReference type="EMBL" id="KZ819283">
    <property type="protein sequence ID" value="PWO01396.1"/>
    <property type="molecule type" value="Genomic_DNA"/>
</dbReference>
<feature type="chain" id="PRO_5016447336" description="PSI domain-containing protein" evidence="2">
    <location>
        <begin position="19"/>
        <end position="226"/>
    </location>
</feature>
<name>A0A316ZLX9_9BASI</name>
<evidence type="ECO:0000313" key="3">
    <source>
        <dbReference type="EMBL" id="PWO01396.1"/>
    </source>
</evidence>
<sequence>MRLLPLLSLAALATLVLASPAPAPQPTHAPLLLAARPLHPRQSNVDQAPNPLSSYPPPSFPADIASCPKCEAGYPGLSSCMAASSVFQNATSIFNSPLAYISVIKCACTDTFQSVYPQCVDCFQKTNQCWWLGTDPAGTGAGTIVTNMRSICGLGSALLGGVAAANNATPTMSSATFSAVTTGAEYQTNHAAGPIFASDAPPAPIVAGAGVFILATLASAAALILF</sequence>
<feature type="signal peptide" evidence="2">
    <location>
        <begin position="1"/>
        <end position="18"/>
    </location>
</feature>
<proteinExistence type="predicted"/>
<keyword evidence="1" id="KW-0472">Membrane</keyword>
<evidence type="ECO:0000313" key="4">
    <source>
        <dbReference type="Proteomes" id="UP000245946"/>
    </source>
</evidence>
<evidence type="ECO:0008006" key="5">
    <source>
        <dbReference type="Google" id="ProtNLM"/>
    </source>
</evidence>
<organism evidence="3 4">
    <name type="scientific">Tilletiopsis washingtonensis</name>
    <dbReference type="NCBI Taxonomy" id="58919"/>
    <lineage>
        <taxon>Eukaryota</taxon>
        <taxon>Fungi</taxon>
        <taxon>Dikarya</taxon>
        <taxon>Basidiomycota</taxon>
        <taxon>Ustilaginomycotina</taxon>
        <taxon>Exobasidiomycetes</taxon>
        <taxon>Entylomatales</taxon>
        <taxon>Entylomatales incertae sedis</taxon>
        <taxon>Tilletiopsis</taxon>
    </lineage>
</organism>
<evidence type="ECO:0000256" key="2">
    <source>
        <dbReference type="SAM" id="SignalP"/>
    </source>
</evidence>
<dbReference type="GeneID" id="37266658"/>
<dbReference type="AlphaFoldDB" id="A0A316ZLX9"/>
<keyword evidence="1" id="KW-0812">Transmembrane</keyword>
<evidence type="ECO:0000256" key="1">
    <source>
        <dbReference type="SAM" id="Phobius"/>
    </source>
</evidence>
<dbReference type="RefSeq" id="XP_025601674.1">
    <property type="nucleotide sequence ID" value="XM_025739112.1"/>
</dbReference>